<proteinExistence type="inferred from homology"/>
<dbReference type="Pfam" id="PF02875">
    <property type="entry name" value="Mur_ligase_C"/>
    <property type="match status" value="1"/>
</dbReference>
<comment type="pathway">
    <text evidence="2 7 8">Cell wall biogenesis; peptidoglycan biosynthesis.</text>
</comment>
<gene>
    <name evidence="7 11" type="primary">murD</name>
    <name evidence="11" type="ORF">SAOR_13790</name>
</gene>
<dbReference type="GO" id="GO:0008360">
    <property type="term" value="P:regulation of cell shape"/>
    <property type="evidence" value="ECO:0007669"/>
    <property type="project" value="UniProtKB-KW"/>
</dbReference>
<evidence type="ECO:0000256" key="8">
    <source>
        <dbReference type="RuleBase" id="RU003664"/>
    </source>
</evidence>
<dbReference type="GO" id="GO:0005737">
    <property type="term" value="C:cytoplasm"/>
    <property type="evidence" value="ECO:0007669"/>
    <property type="project" value="UniProtKB-SubCell"/>
</dbReference>
<keyword evidence="7 8" id="KW-0131">Cell cycle</keyword>
<keyword evidence="6 7" id="KW-0067">ATP-binding</keyword>
<dbReference type="NCBIfam" id="TIGR01087">
    <property type="entry name" value="murD"/>
    <property type="match status" value="1"/>
</dbReference>
<dbReference type="EMBL" id="AYKH01000040">
    <property type="protein sequence ID" value="ROO25035.1"/>
    <property type="molecule type" value="Genomic_DNA"/>
</dbReference>
<dbReference type="Pfam" id="PF21799">
    <property type="entry name" value="MurD-like_N"/>
    <property type="match status" value="1"/>
</dbReference>
<comment type="similarity">
    <text evidence="7">Belongs to the MurCDEF family.</text>
</comment>
<dbReference type="InterPro" id="IPR004101">
    <property type="entry name" value="Mur_ligase_C"/>
</dbReference>
<dbReference type="HAMAP" id="MF_00639">
    <property type="entry name" value="MurD"/>
    <property type="match status" value="1"/>
</dbReference>
<dbReference type="EC" id="6.3.2.9" evidence="7 8"/>
<keyword evidence="7 8" id="KW-0133">Cell shape</keyword>
<sequence length="446" mass="46117">MSGLSRELFDGRVLVVGCGVSGVSAARFAAAHGAAVRVVDSRVEPPGAAALRRDCPQAELHTGALDPAALEGVDRLVVSPGVDLREPIVATARARGLTVVGDVEWFARVAAAPVIAITGSNGKSTVTAWVGEIARAAGLEVAVGGNFGTPALDLLADDVELYVLELSSFQLELTESLAAAAAVVLNVSADHIDRHGDVEHYAALKARIYRHAGVALVNADDARVATMDTGDARVVRFGSGAGCDYRLYRDVDGESLARDERPWLACDALRLAGRHNRINALAVWALAEAAGLQPDVIRSGLTAFSGLPHRCETVAEHRGVTWVNDSKGTNLGALMASLEGMSAPVILLAGGQAKDADFAPLGPLAGARARAVIVFGQDGERIAAAVDGHVAVYRVETLREAVRQAAALARSGDTVLLSPGCASFDQFAGYADRGAAFVAAVGEVAA</sequence>
<dbReference type="Gene3D" id="3.90.190.20">
    <property type="entry name" value="Mur ligase, C-terminal domain"/>
    <property type="match status" value="1"/>
</dbReference>
<comment type="catalytic activity">
    <reaction evidence="7 8">
        <text>UDP-N-acetyl-alpha-D-muramoyl-L-alanine + D-glutamate + ATP = UDP-N-acetyl-alpha-D-muramoyl-L-alanyl-D-glutamate + ADP + phosphate + H(+)</text>
        <dbReference type="Rhea" id="RHEA:16429"/>
        <dbReference type="ChEBI" id="CHEBI:15378"/>
        <dbReference type="ChEBI" id="CHEBI:29986"/>
        <dbReference type="ChEBI" id="CHEBI:30616"/>
        <dbReference type="ChEBI" id="CHEBI:43474"/>
        <dbReference type="ChEBI" id="CHEBI:83898"/>
        <dbReference type="ChEBI" id="CHEBI:83900"/>
        <dbReference type="ChEBI" id="CHEBI:456216"/>
        <dbReference type="EC" id="6.3.2.9"/>
    </reaction>
</comment>
<dbReference type="AlphaFoldDB" id="A0A423PHK2"/>
<dbReference type="Gene3D" id="3.40.1190.10">
    <property type="entry name" value="Mur-like, catalytic domain"/>
    <property type="match status" value="1"/>
</dbReference>
<dbReference type="GO" id="GO:0071555">
    <property type="term" value="P:cell wall organization"/>
    <property type="evidence" value="ECO:0007669"/>
    <property type="project" value="UniProtKB-KW"/>
</dbReference>
<dbReference type="RefSeq" id="WP_123631944.1">
    <property type="nucleotide sequence ID" value="NZ_AYKH01000040.1"/>
</dbReference>
<dbReference type="SUPFAM" id="SSF53623">
    <property type="entry name" value="MurD-like peptide ligases, catalytic domain"/>
    <property type="match status" value="1"/>
</dbReference>
<evidence type="ECO:0000256" key="4">
    <source>
        <dbReference type="ARBA" id="ARBA00022598"/>
    </source>
</evidence>
<feature type="binding site" evidence="7">
    <location>
        <begin position="119"/>
        <end position="125"/>
    </location>
    <ligand>
        <name>ATP</name>
        <dbReference type="ChEBI" id="CHEBI:30616"/>
    </ligand>
</feature>
<protein>
    <recommendedName>
        <fullName evidence="7 8">UDP-N-acetylmuramoylalanine--D-glutamate ligase</fullName>
        <ecNumber evidence="7 8">6.3.2.9</ecNumber>
    </recommendedName>
    <alternativeName>
        <fullName evidence="7">D-glutamic acid-adding enzyme</fullName>
    </alternativeName>
    <alternativeName>
        <fullName evidence="7">UDP-N-acetylmuramoyl-L-alanyl-D-glutamate synthetase</fullName>
    </alternativeName>
</protein>
<dbReference type="GO" id="GO:0008764">
    <property type="term" value="F:UDP-N-acetylmuramoylalanine-D-glutamate ligase activity"/>
    <property type="evidence" value="ECO:0007669"/>
    <property type="project" value="UniProtKB-UniRule"/>
</dbReference>
<name>A0A423PHK2_9GAMM</name>
<evidence type="ECO:0000256" key="5">
    <source>
        <dbReference type="ARBA" id="ARBA00022741"/>
    </source>
</evidence>
<evidence type="ECO:0000256" key="6">
    <source>
        <dbReference type="ARBA" id="ARBA00022840"/>
    </source>
</evidence>
<accession>A0A423PHK2</accession>
<keyword evidence="12" id="KW-1185">Reference proteome</keyword>
<feature type="domain" description="Mur ligase C-terminal" evidence="9">
    <location>
        <begin position="309"/>
        <end position="419"/>
    </location>
</feature>
<keyword evidence="3 7" id="KW-0963">Cytoplasm</keyword>
<dbReference type="UniPathway" id="UPA00219"/>
<evidence type="ECO:0000313" key="11">
    <source>
        <dbReference type="EMBL" id="ROO25035.1"/>
    </source>
</evidence>
<dbReference type="InterPro" id="IPR036565">
    <property type="entry name" value="Mur-like_cat_sf"/>
</dbReference>
<dbReference type="GO" id="GO:0005524">
    <property type="term" value="F:ATP binding"/>
    <property type="evidence" value="ECO:0007669"/>
    <property type="project" value="UniProtKB-UniRule"/>
</dbReference>
<evidence type="ECO:0000313" key="12">
    <source>
        <dbReference type="Proteomes" id="UP000283993"/>
    </source>
</evidence>
<dbReference type="PANTHER" id="PTHR43692:SF1">
    <property type="entry name" value="UDP-N-ACETYLMURAMOYLALANINE--D-GLUTAMATE LIGASE"/>
    <property type="match status" value="1"/>
</dbReference>
<dbReference type="PANTHER" id="PTHR43692">
    <property type="entry name" value="UDP-N-ACETYLMURAMOYLALANINE--D-GLUTAMATE LIGASE"/>
    <property type="match status" value="1"/>
</dbReference>
<dbReference type="SUPFAM" id="SSF53244">
    <property type="entry name" value="MurD-like peptide ligases, peptide-binding domain"/>
    <property type="match status" value="1"/>
</dbReference>
<dbReference type="InterPro" id="IPR036615">
    <property type="entry name" value="Mur_ligase_C_dom_sf"/>
</dbReference>
<dbReference type="GO" id="GO:0009252">
    <property type="term" value="P:peptidoglycan biosynthetic process"/>
    <property type="evidence" value="ECO:0007669"/>
    <property type="project" value="UniProtKB-UniRule"/>
</dbReference>
<evidence type="ECO:0000259" key="9">
    <source>
        <dbReference type="Pfam" id="PF02875"/>
    </source>
</evidence>
<keyword evidence="7 8" id="KW-0961">Cell wall biogenesis/degradation</keyword>
<evidence type="ECO:0000259" key="10">
    <source>
        <dbReference type="Pfam" id="PF08245"/>
    </source>
</evidence>
<comment type="function">
    <text evidence="7 8">Cell wall formation. Catalyzes the addition of glutamate to the nucleotide precursor UDP-N-acetylmuramoyl-L-alanine (UMA).</text>
</comment>
<comment type="subcellular location">
    <subcellularLocation>
        <location evidence="1 7 8">Cytoplasm</location>
    </subcellularLocation>
</comment>
<organism evidence="11 12">
    <name type="scientific">Salinisphaera orenii MK-B5</name>
    <dbReference type="NCBI Taxonomy" id="856730"/>
    <lineage>
        <taxon>Bacteria</taxon>
        <taxon>Pseudomonadati</taxon>
        <taxon>Pseudomonadota</taxon>
        <taxon>Gammaproteobacteria</taxon>
        <taxon>Salinisphaerales</taxon>
        <taxon>Salinisphaeraceae</taxon>
        <taxon>Salinisphaera</taxon>
    </lineage>
</organism>
<dbReference type="InterPro" id="IPR005762">
    <property type="entry name" value="MurD"/>
</dbReference>
<evidence type="ECO:0000256" key="1">
    <source>
        <dbReference type="ARBA" id="ARBA00004496"/>
    </source>
</evidence>
<feature type="domain" description="Mur ligase central" evidence="10">
    <location>
        <begin position="117"/>
        <end position="287"/>
    </location>
</feature>
<evidence type="ECO:0000256" key="7">
    <source>
        <dbReference type="HAMAP-Rule" id="MF_00639"/>
    </source>
</evidence>
<keyword evidence="5 7" id="KW-0547">Nucleotide-binding</keyword>
<reference evidence="11 12" key="1">
    <citation type="submission" date="2013-10" db="EMBL/GenBank/DDBJ databases">
        <title>Salinisphaera orenii MK-B5 Genome Sequencing.</title>
        <authorList>
            <person name="Lai Q."/>
            <person name="Li C."/>
            <person name="Shao Z."/>
        </authorList>
    </citation>
    <scope>NUCLEOTIDE SEQUENCE [LARGE SCALE GENOMIC DNA]</scope>
    <source>
        <strain evidence="11 12">MK-B5</strain>
    </source>
</reference>
<keyword evidence="7 8" id="KW-0132">Cell division</keyword>
<dbReference type="SUPFAM" id="SSF51984">
    <property type="entry name" value="MurCD N-terminal domain"/>
    <property type="match status" value="1"/>
</dbReference>
<dbReference type="InterPro" id="IPR013221">
    <property type="entry name" value="Mur_ligase_cen"/>
</dbReference>
<evidence type="ECO:0000256" key="2">
    <source>
        <dbReference type="ARBA" id="ARBA00004752"/>
    </source>
</evidence>
<keyword evidence="4 7" id="KW-0436">Ligase</keyword>
<dbReference type="GO" id="GO:0051301">
    <property type="term" value="P:cell division"/>
    <property type="evidence" value="ECO:0007669"/>
    <property type="project" value="UniProtKB-KW"/>
</dbReference>
<dbReference type="Pfam" id="PF08245">
    <property type="entry name" value="Mur_ligase_M"/>
    <property type="match status" value="1"/>
</dbReference>
<dbReference type="Gene3D" id="3.40.50.720">
    <property type="entry name" value="NAD(P)-binding Rossmann-like Domain"/>
    <property type="match status" value="1"/>
</dbReference>
<comment type="caution">
    <text evidence="11">The sequence shown here is derived from an EMBL/GenBank/DDBJ whole genome shotgun (WGS) entry which is preliminary data.</text>
</comment>
<evidence type="ECO:0000256" key="3">
    <source>
        <dbReference type="ARBA" id="ARBA00022490"/>
    </source>
</evidence>
<keyword evidence="7 8" id="KW-0573">Peptidoglycan synthesis</keyword>
<dbReference type="Proteomes" id="UP000283993">
    <property type="component" value="Unassembled WGS sequence"/>
</dbReference>